<dbReference type="AlphaFoldDB" id="A0A1Y2G8D6"/>
<dbReference type="InterPro" id="IPR035445">
    <property type="entry name" value="GYF-like_dom_sf"/>
</dbReference>
<proteinExistence type="predicted"/>
<feature type="domain" description="GYF" evidence="2">
    <location>
        <begin position="27"/>
        <end position="65"/>
    </location>
</feature>
<dbReference type="PANTHER" id="PTHR14445:SF36">
    <property type="entry name" value="FI03272P-RELATED"/>
    <property type="match status" value="1"/>
</dbReference>
<dbReference type="GO" id="GO:0005829">
    <property type="term" value="C:cytosol"/>
    <property type="evidence" value="ECO:0007669"/>
    <property type="project" value="TreeGrafter"/>
</dbReference>
<dbReference type="RefSeq" id="XP_021876380.1">
    <property type="nucleotide sequence ID" value="XM_022020343.1"/>
</dbReference>
<feature type="region of interest" description="Disordered" evidence="1">
    <location>
        <begin position="1"/>
        <end position="22"/>
    </location>
</feature>
<gene>
    <name evidence="3" type="ORF">BCR41DRAFT_290221</name>
</gene>
<evidence type="ECO:0000256" key="1">
    <source>
        <dbReference type="SAM" id="MobiDB-lite"/>
    </source>
</evidence>
<protein>
    <recommendedName>
        <fullName evidence="2">GYF domain-containing protein</fullName>
    </recommendedName>
</protein>
<evidence type="ECO:0000313" key="3">
    <source>
        <dbReference type="EMBL" id="ORZ04166.1"/>
    </source>
</evidence>
<feature type="compositionally biased region" description="Polar residues" evidence="1">
    <location>
        <begin position="1"/>
        <end position="14"/>
    </location>
</feature>
<feature type="non-terminal residue" evidence="3">
    <location>
        <position position="65"/>
    </location>
</feature>
<dbReference type="SMART" id="SM00444">
    <property type="entry name" value="GYF"/>
    <property type="match status" value="1"/>
</dbReference>
<dbReference type="Gene3D" id="3.30.1490.40">
    <property type="match status" value="1"/>
</dbReference>
<reference evidence="3 4" key="1">
    <citation type="submission" date="2016-07" db="EMBL/GenBank/DDBJ databases">
        <title>Pervasive Adenine N6-methylation of Active Genes in Fungi.</title>
        <authorList>
            <consortium name="DOE Joint Genome Institute"/>
            <person name="Mondo S.J."/>
            <person name="Dannebaum R.O."/>
            <person name="Kuo R.C."/>
            <person name="Labutti K."/>
            <person name="Haridas S."/>
            <person name="Kuo A."/>
            <person name="Salamov A."/>
            <person name="Ahrendt S.R."/>
            <person name="Lipzen A."/>
            <person name="Sullivan W."/>
            <person name="Andreopoulos W.B."/>
            <person name="Clum A."/>
            <person name="Lindquist E."/>
            <person name="Daum C."/>
            <person name="Ramamoorthy G.K."/>
            <person name="Gryganskyi A."/>
            <person name="Culley D."/>
            <person name="Magnuson J.K."/>
            <person name="James T.Y."/>
            <person name="O'Malley M.A."/>
            <person name="Stajich J.E."/>
            <person name="Spatafora J.W."/>
            <person name="Visel A."/>
            <person name="Grigoriev I.V."/>
        </authorList>
    </citation>
    <scope>NUCLEOTIDE SEQUENCE [LARGE SCALE GENOMIC DNA]</scope>
    <source>
        <strain evidence="3 4">NRRL 3116</strain>
    </source>
</reference>
<dbReference type="STRING" id="64571.A0A1Y2G8D6"/>
<dbReference type="OrthoDB" id="6415790at2759"/>
<dbReference type="PANTHER" id="PTHR14445">
    <property type="entry name" value="GRB10 INTERACTING GYF PROTEIN"/>
    <property type="match status" value="1"/>
</dbReference>
<evidence type="ECO:0000313" key="4">
    <source>
        <dbReference type="Proteomes" id="UP000193648"/>
    </source>
</evidence>
<feature type="non-terminal residue" evidence="3">
    <location>
        <position position="1"/>
    </location>
</feature>
<dbReference type="Pfam" id="PF02213">
    <property type="entry name" value="GYF"/>
    <property type="match status" value="1"/>
</dbReference>
<dbReference type="EMBL" id="MCFF01000059">
    <property type="protein sequence ID" value="ORZ04166.1"/>
    <property type="molecule type" value="Genomic_DNA"/>
</dbReference>
<evidence type="ECO:0000259" key="2">
    <source>
        <dbReference type="PROSITE" id="PS50829"/>
    </source>
</evidence>
<sequence length="65" mass="7348">PFDNNQSSNSNPTAISEPPFESGPIELSKWLYRDPSGSIQGPFSSEEMHEWYKGGFFTPDLLVKR</sequence>
<accession>A0A1Y2G8D6</accession>
<dbReference type="InParanoid" id="A0A1Y2G8D6"/>
<comment type="caution">
    <text evidence="3">The sequence shown here is derived from an EMBL/GenBank/DDBJ whole genome shotgun (WGS) entry which is preliminary data.</text>
</comment>
<keyword evidence="4" id="KW-1185">Reference proteome</keyword>
<dbReference type="Proteomes" id="UP000193648">
    <property type="component" value="Unassembled WGS sequence"/>
</dbReference>
<dbReference type="InterPro" id="IPR003169">
    <property type="entry name" value="GYF"/>
</dbReference>
<organism evidence="3 4">
    <name type="scientific">Lobosporangium transversale</name>
    <dbReference type="NCBI Taxonomy" id="64571"/>
    <lineage>
        <taxon>Eukaryota</taxon>
        <taxon>Fungi</taxon>
        <taxon>Fungi incertae sedis</taxon>
        <taxon>Mucoromycota</taxon>
        <taxon>Mortierellomycotina</taxon>
        <taxon>Mortierellomycetes</taxon>
        <taxon>Mortierellales</taxon>
        <taxon>Mortierellaceae</taxon>
        <taxon>Lobosporangium</taxon>
    </lineage>
</organism>
<dbReference type="PROSITE" id="PS50829">
    <property type="entry name" value="GYF"/>
    <property type="match status" value="1"/>
</dbReference>
<name>A0A1Y2G8D6_9FUNG</name>
<dbReference type="InterPro" id="IPR051640">
    <property type="entry name" value="GRB10-interact_GYF"/>
</dbReference>
<dbReference type="SUPFAM" id="SSF55277">
    <property type="entry name" value="GYF domain"/>
    <property type="match status" value="1"/>
</dbReference>
<dbReference type="GeneID" id="33562187"/>